<evidence type="ECO:0000313" key="3">
    <source>
        <dbReference type="EMBL" id="MDI9858544.1"/>
    </source>
</evidence>
<dbReference type="EMBL" id="JASHIF010000004">
    <property type="protein sequence ID" value="MDI9858544.1"/>
    <property type="molecule type" value="Genomic_DNA"/>
</dbReference>
<dbReference type="EC" id="6.3.4.15" evidence="3"/>
<organism evidence="3 4">
    <name type="scientific">Flectobacillus roseus</name>
    <dbReference type="NCBI Taxonomy" id="502259"/>
    <lineage>
        <taxon>Bacteria</taxon>
        <taxon>Pseudomonadati</taxon>
        <taxon>Bacteroidota</taxon>
        <taxon>Cytophagia</taxon>
        <taxon>Cytophagales</taxon>
        <taxon>Flectobacillaceae</taxon>
        <taxon>Flectobacillus</taxon>
    </lineage>
</organism>
<dbReference type="PANTHER" id="PTHR12835:SF5">
    <property type="entry name" value="BIOTIN--PROTEIN LIGASE"/>
    <property type="match status" value="1"/>
</dbReference>
<dbReference type="CDD" id="cd16442">
    <property type="entry name" value="BPL"/>
    <property type="match status" value="1"/>
</dbReference>
<feature type="domain" description="BPL/LPL catalytic" evidence="2">
    <location>
        <begin position="3"/>
        <end position="190"/>
    </location>
</feature>
<name>A0ABT6Y4P4_9BACT</name>
<dbReference type="InterPro" id="IPR004408">
    <property type="entry name" value="Biotin_CoA_COase_ligase"/>
</dbReference>
<accession>A0ABT6Y4P4</accession>
<dbReference type="NCBIfam" id="TIGR00121">
    <property type="entry name" value="birA_ligase"/>
    <property type="match status" value="1"/>
</dbReference>
<dbReference type="InterPro" id="IPR004143">
    <property type="entry name" value="BPL_LPL_catalytic"/>
</dbReference>
<evidence type="ECO:0000256" key="1">
    <source>
        <dbReference type="ARBA" id="ARBA00022598"/>
    </source>
</evidence>
<evidence type="ECO:0000259" key="2">
    <source>
        <dbReference type="PROSITE" id="PS51733"/>
    </source>
</evidence>
<comment type="caution">
    <text evidence="3">The sequence shown here is derived from an EMBL/GenBank/DDBJ whole genome shotgun (WGS) entry which is preliminary data.</text>
</comment>
<keyword evidence="1 3" id="KW-0436">Ligase</keyword>
<proteinExistence type="predicted"/>
<dbReference type="Proteomes" id="UP001236507">
    <property type="component" value="Unassembled WGS sequence"/>
</dbReference>
<dbReference type="InterPro" id="IPR045864">
    <property type="entry name" value="aa-tRNA-synth_II/BPL/LPL"/>
</dbReference>
<dbReference type="PANTHER" id="PTHR12835">
    <property type="entry name" value="BIOTIN PROTEIN LIGASE"/>
    <property type="match status" value="1"/>
</dbReference>
<evidence type="ECO:0000313" key="4">
    <source>
        <dbReference type="Proteomes" id="UP001236507"/>
    </source>
</evidence>
<dbReference type="RefSeq" id="WP_095167963.1">
    <property type="nucleotide sequence ID" value="NZ_JASHIF010000004.1"/>
</dbReference>
<dbReference type="Gene3D" id="3.30.930.10">
    <property type="entry name" value="Bira Bifunctional Protein, Domain 2"/>
    <property type="match status" value="1"/>
</dbReference>
<protein>
    <submittedName>
        <fullName evidence="3">Biotin--[acetyl-CoA-carboxylase] ligase</fullName>
        <ecNumber evidence="3">6.3.4.15</ecNumber>
    </submittedName>
</protein>
<gene>
    <name evidence="3" type="ORF">QM524_04935</name>
</gene>
<dbReference type="SUPFAM" id="SSF55681">
    <property type="entry name" value="Class II aaRS and biotin synthetases"/>
    <property type="match status" value="1"/>
</dbReference>
<dbReference type="Pfam" id="PF03099">
    <property type="entry name" value="BPL_LplA_LipB"/>
    <property type="match status" value="1"/>
</dbReference>
<dbReference type="GO" id="GO:0004077">
    <property type="term" value="F:biotin--[biotin carboxyl-carrier protein] ligase activity"/>
    <property type="evidence" value="ECO:0007669"/>
    <property type="project" value="UniProtKB-EC"/>
</dbReference>
<keyword evidence="4" id="KW-1185">Reference proteome</keyword>
<dbReference type="PROSITE" id="PS51733">
    <property type="entry name" value="BPL_LPL_CATALYTIC"/>
    <property type="match status" value="1"/>
</dbReference>
<reference evidence="3 4" key="1">
    <citation type="submission" date="2023-05" db="EMBL/GenBank/DDBJ databases">
        <title>Novel species of genus Flectobacillus isolated from stream in China.</title>
        <authorList>
            <person name="Lu H."/>
        </authorList>
    </citation>
    <scope>NUCLEOTIDE SEQUENCE [LARGE SCALE GENOMIC DNA]</scope>
    <source>
        <strain evidence="3 4">KCTC 42575</strain>
    </source>
</reference>
<sequence>MYKIQPNTLFTGKIIKYLPTCHSTNDIAAEMIQSQEVFEGTIIITDHQTTGRGQRGNSWEAAIGQNLTLSLILKPTFLRASDQFQLNVAVSLGVHEFLSQYLPEGLTIKWSNDIYHYDKKLGGILIENTLQGYNIGYSVIGIGLNINQTQFGVATASSLSLAANATQSYDLNTMLGQLAEKIEKYYLQIKQGYYESLKIQYLRVMYRYQEWHYFRKNDELFLGQIIGIDQTGKLAIETEEEELLYFDFKEVQFVINP</sequence>